<keyword evidence="1" id="KW-1133">Transmembrane helix</keyword>
<evidence type="ECO:0000313" key="3">
    <source>
        <dbReference type="Proteomes" id="UP000238479"/>
    </source>
</evidence>
<evidence type="ECO:0000313" key="2">
    <source>
        <dbReference type="EMBL" id="PRQ21580.1"/>
    </source>
</evidence>
<dbReference type="Gramene" id="PRQ21580">
    <property type="protein sequence ID" value="PRQ21580"/>
    <property type="gene ID" value="RchiOBHm_Chr7g0240791"/>
</dbReference>
<sequence length="59" mass="7250">MARTTAYSLEEFFQADRKPDEEMPVIYLYMVHAFYFHCFMLFSAFVNWGYWIAYFARIN</sequence>
<organism evidence="2 3">
    <name type="scientific">Rosa chinensis</name>
    <name type="common">China rose</name>
    <dbReference type="NCBI Taxonomy" id="74649"/>
    <lineage>
        <taxon>Eukaryota</taxon>
        <taxon>Viridiplantae</taxon>
        <taxon>Streptophyta</taxon>
        <taxon>Embryophyta</taxon>
        <taxon>Tracheophyta</taxon>
        <taxon>Spermatophyta</taxon>
        <taxon>Magnoliopsida</taxon>
        <taxon>eudicotyledons</taxon>
        <taxon>Gunneridae</taxon>
        <taxon>Pentapetalae</taxon>
        <taxon>rosids</taxon>
        <taxon>fabids</taxon>
        <taxon>Rosales</taxon>
        <taxon>Rosaceae</taxon>
        <taxon>Rosoideae</taxon>
        <taxon>Rosoideae incertae sedis</taxon>
        <taxon>Rosa</taxon>
    </lineage>
</organism>
<dbReference type="Proteomes" id="UP000238479">
    <property type="component" value="Chromosome 7"/>
</dbReference>
<dbReference type="EMBL" id="PDCK01000045">
    <property type="protein sequence ID" value="PRQ21580.1"/>
    <property type="molecule type" value="Genomic_DNA"/>
</dbReference>
<keyword evidence="3" id="KW-1185">Reference proteome</keyword>
<protein>
    <submittedName>
        <fullName evidence="2">Uncharacterized protein</fullName>
    </submittedName>
</protein>
<name>A0A2P6PI35_ROSCH</name>
<evidence type="ECO:0000256" key="1">
    <source>
        <dbReference type="SAM" id="Phobius"/>
    </source>
</evidence>
<feature type="transmembrane region" description="Helical" evidence="1">
    <location>
        <begin position="26"/>
        <end position="53"/>
    </location>
</feature>
<accession>A0A2P6PI35</accession>
<keyword evidence="1" id="KW-0812">Transmembrane</keyword>
<proteinExistence type="predicted"/>
<reference evidence="2 3" key="1">
    <citation type="journal article" date="2018" name="Nat. Genet.">
        <title>The Rosa genome provides new insights in the design of modern roses.</title>
        <authorList>
            <person name="Bendahmane M."/>
        </authorList>
    </citation>
    <scope>NUCLEOTIDE SEQUENCE [LARGE SCALE GENOMIC DNA]</scope>
    <source>
        <strain evidence="3">cv. Old Blush</strain>
    </source>
</reference>
<keyword evidence="1" id="KW-0472">Membrane</keyword>
<comment type="caution">
    <text evidence="2">The sequence shown here is derived from an EMBL/GenBank/DDBJ whole genome shotgun (WGS) entry which is preliminary data.</text>
</comment>
<gene>
    <name evidence="2" type="ORF">RchiOBHm_Chr7g0240791</name>
</gene>
<dbReference type="AlphaFoldDB" id="A0A2P6PI35"/>